<accession>A0A6M6E5V2</accession>
<keyword evidence="7" id="KW-0029">Amino-acid transport</keyword>
<dbReference type="Gene3D" id="3.40.50.300">
    <property type="entry name" value="P-loop containing nucleotide triphosphate hydrolases"/>
    <property type="match status" value="1"/>
</dbReference>
<dbReference type="PANTHER" id="PTHR43166">
    <property type="entry name" value="AMINO ACID IMPORT ATP-BINDING PROTEIN"/>
    <property type="match status" value="1"/>
</dbReference>
<organism evidence="10 11">
    <name type="scientific">Priestia megaterium</name>
    <name type="common">Bacillus megaterium</name>
    <dbReference type="NCBI Taxonomy" id="1404"/>
    <lineage>
        <taxon>Bacteria</taxon>
        <taxon>Bacillati</taxon>
        <taxon>Bacillota</taxon>
        <taxon>Bacilli</taxon>
        <taxon>Bacillales</taxon>
        <taxon>Bacillaceae</taxon>
        <taxon>Priestia</taxon>
    </lineage>
</organism>
<evidence type="ECO:0000256" key="8">
    <source>
        <dbReference type="ARBA" id="ARBA00023136"/>
    </source>
</evidence>
<sequence length="349" mass="39105">MIELKNVNKAFFIKNKPVQALNEINLKVNKGEIYGIIGLSGAGKSTLLRTINLLERPDNGHVFVNNLDLTTLTEKQLLKARKKIGIIFQNFNLLSSLNVYGNIAELLKIHRYPKKEINSRVMELLKLVGLEDKVYAYPANLSGGQKQRVGIARALAINSEILLCDEATSALDPQTTESILQLLVDINKKFNLTIVLITHEMEVIKRVCDKIAVMDKGKIVESGNIINVFSHPQHSITKSFVKTIFNEELSFSTVNQSFKDSLIIKIIMREEHNTATLLEELKQQFNVSTFILSGTITAVKGNPLSILLLRINGPHLDIANATNYIQNHVFYTEIISKPQLKKQGMSITS</sequence>
<dbReference type="PANTHER" id="PTHR43166:SF30">
    <property type="entry name" value="METHIONINE IMPORT ATP-BINDING PROTEIN METN"/>
    <property type="match status" value="1"/>
</dbReference>
<dbReference type="GO" id="GO:0005524">
    <property type="term" value="F:ATP binding"/>
    <property type="evidence" value="ECO:0007669"/>
    <property type="project" value="UniProtKB-KW"/>
</dbReference>
<dbReference type="GO" id="GO:0016887">
    <property type="term" value="F:ATP hydrolysis activity"/>
    <property type="evidence" value="ECO:0007669"/>
    <property type="project" value="InterPro"/>
</dbReference>
<dbReference type="EMBL" id="CP045272">
    <property type="protein sequence ID" value="QJX78975.1"/>
    <property type="molecule type" value="Genomic_DNA"/>
</dbReference>
<dbReference type="InterPro" id="IPR045865">
    <property type="entry name" value="ACT-like_dom_sf"/>
</dbReference>
<dbReference type="Pfam" id="PF09383">
    <property type="entry name" value="NIL"/>
    <property type="match status" value="1"/>
</dbReference>
<feature type="domain" description="ABC transporter" evidence="9">
    <location>
        <begin position="2"/>
        <end position="241"/>
    </location>
</feature>
<dbReference type="SUPFAM" id="SSF55021">
    <property type="entry name" value="ACT-like"/>
    <property type="match status" value="1"/>
</dbReference>
<dbReference type="SUPFAM" id="SSF52540">
    <property type="entry name" value="P-loop containing nucleoside triphosphate hydrolases"/>
    <property type="match status" value="1"/>
</dbReference>
<proteinExistence type="inferred from homology"/>
<dbReference type="InterPro" id="IPR003593">
    <property type="entry name" value="AAA+_ATPase"/>
</dbReference>
<dbReference type="PROSITE" id="PS00211">
    <property type="entry name" value="ABC_TRANSPORTER_1"/>
    <property type="match status" value="1"/>
</dbReference>
<dbReference type="InterPro" id="IPR050086">
    <property type="entry name" value="MetN_ABC_transporter-like"/>
</dbReference>
<gene>
    <name evidence="10" type="ORF">FDZ14_23305</name>
</gene>
<evidence type="ECO:0000256" key="1">
    <source>
        <dbReference type="ARBA" id="ARBA00005417"/>
    </source>
</evidence>
<evidence type="ECO:0000259" key="9">
    <source>
        <dbReference type="PROSITE" id="PS50893"/>
    </source>
</evidence>
<keyword evidence="6" id="KW-1278">Translocase</keyword>
<dbReference type="GO" id="GO:0005886">
    <property type="term" value="C:plasma membrane"/>
    <property type="evidence" value="ECO:0007669"/>
    <property type="project" value="UniProtKB-ARBA"/>
</dbReference>
<dbReference type="SMART" id="SM00930">
    <property type="entry name" value="NIL"/>
    <property type="match status" value="1"/>
</dbReference>
<evidence type="ECO:0000256" key="7">
    <source>
        <dbReference type="ARBA" id="ARBA00022970"/>
    </source>
</evidence>
<name>A0A6M6E5V2_PRIMG</name>
<evidence type="ECO:0000256" key="5">
    <source>
        <dbReference type="ARBA" id="ARBA00022840"/>
    </source>
</evidence>
<protein>
    <submittedName>
        <fullName evidence="10">ATP-binding cassette domain-containing protein</fullName>
    </submittedName>
</protein>
<dbReference type="CDD" id="cd03258">
    <property type="entry name" value="ABC_MetN_methionine_transporter"/>
    <property type="match status" value="1"/>
</dbReference>
<dbReference type="GO" id="GO:0006865">
    <property type="term" value="P:amino acid transport"/>
    <property type="evidence" value="ECO:0007669"/>
    <property type="project" value="UniProtKB-KW"/>
</dbReference>
<evidence type="ECO:0000313" key="11">
    <source>
        <dbReference type="Proteomes" id="UP000501076"/>
    </source>
</evidence>
<evidence type="ECO:0000256" key="2">
    <source>
        <dbReference type="ARBA" id="ARBA00022448"/>
    </source>
</evidence>
<dbReference type="InterPro" id="IPR018449">
    <property type="entry name" value="NIL_domain"/>
</dbReference>
<dbReference type="InterPro" id="IPR003439">
    <property type="entry name" value="ABC_transporter-like_ATP-bd"/>
</dbReference>
<evidence type="ECO:0000256" key="3">
    <source>
        <dbReference type="ARBA" id="ARBA00022475"/>
    </source>
</evidence>
<keyword evidence="2" id="KW-0813">Transport</keyword>
<keyword evidence="5 10" id="KW-0067">ATP-binding</keyword>
<dbReference type="Gene3D" id="3.30.70.260">
    <property type="match status" value="1"/>
</dbReference>
<dbReference type="RefSeq" id="WP_171777662.1">
    <property type="nucleotide sequence ID" value="NZ_CP045272.1"/>
</dbReference>
<evidence type="ECO:0000313" key="10">
    <source>
        <dbReference type="EMBL" id="QJX78975.1"/>
    </source>
</evidence>
<dbReference type="PROSITE" id="PS50893">
    <property type="entry name" value="ABC_TRANSPORTER_2"/>
    <property type="match status" value="1"/>
</dbReference>
<keyword evidence="8" id="KW-0472">Membrane</keyword>
<comment type="similarity">
    <text evidence="1">Belongs to the ABC transporter superfamily.</text>
</comment>
<keyword evidence="3" id="KW-1003">Cell membrane</keyword>
<dbReference type="InterPro" id="IPR017871">
    <property type="entry name" value="ABC_transporter-like_CS"/>
</dbReference>
<reference evidence="10 11" key="1">
    <citation type="submission" date="2019-10" db="EMBL/GenBank/DDBJ databases">
        <title>Complete genome sequences for adaption low water activity.</title>
        <authorList>
            <person name="Zhao L."/>
            <person name="Zhong J."/>
        </authorList>
    </citation>
    <scope>NUCLEOTIDE SEQUENCE [LARGE SCALE GENOMIC DNA]</scope>
    <source>
        <strain evidence="10 11">FDU301</strain>
    </source>
</reference>
<dbReference type="AlphaFoldDB" id="A0A6M6E5V2"/>
<dbReference type="Proteomes" id="UP000501076">
    <property type="component" value="Chromosome"/>
</dbReference>
<dbReference type="FunFam" id="3.40.50.300:FF:000056">
    <property type="entry name" value="Cell division ATP-binding protein FtsE"/>
    <property type="match status" value="1"/>
</dbReference>
<dbReference type="InterPro" id="IPR041701">
    <property type="entry name" value="MetN_ABC"/>
</dbReference>
<evidence type="ECO:0000256" key="6">
    <source>
        <dbReference type="ARBA" id="ARBA00022967"/>
    </source>
</evidence>
<keyword evidence="4" id="KW-0547">Nucleotide-binding</keyword>
<evidence type="ECO:0000256" key="4">
    <source>
        <dbReference type="ARBA" id="ARBA00022741"/>
    </source>
</evidence>
<dbReference type="InterPro" id="IPR027417">
    <property type="entry name" value="P-loop_NTPase"/>
</dbReference>
<dbReference type="Pfam" id="PF00005">
    <property type="entry name" value="ABC_tran"/>
    <property type="match status" value="1"/>
</dbReference>
<dbReference type="SMART" id="SM00382">
    <property type="entry name" value="AAA"/>
    <property type="match status" value="1"/>
</dbReference>